<protein>
    <submittedName>
        <fullName evidence="4">GTPase activating protein for Arf</fullName>
    </submittedName>
</protein>
<keyword evidence="1" id="KW-0479">Metal-binding</keyword>
<dbReference type="InterPro" id="IPR001164">
    <property type="entry name" value="ArfGAP_dom"/>
</dbReference>
<dbReference type="Pfam" id="PF01412">
    <property type="entry name" value="ArfGap"/>
    <property type="match status" value="1"/>
</dbReference>
<dbReference type="GO" id="GO:0008270">
    <property type="term" value="F:zinc ion binding"/>
    <property type="evidence" value="ECO:0007669"/>
    <property type="project" value="UniProtKB-KW"/>
</dbReference>
<keyword evidence="5" id="KW-1185">Reference proteome</keyword>
<feature type="compositionally biased region" description="Low complexity" evidence="2">
    <location>
        <begin position="245"/>
        <end position="260"/>
    </location>
</feature>
<dbReference type="AlphaFoldDB" id="A0A4P6XTX7"/>
<dbReference type="InterPro" id="IPR037278">
    <property type="entry name" value="ARFGAP/RecO"/>
</dbReference>
<dbReference type="SUPFAM" id="SSF57863">
    <property type="entry name" value="ArfGap/RecO-like zinc finger"/>
    <property type="match status" value="1"/>
</dbReference>
<feature type="compositionally biased region" description="Low complexity" evidence="2">
    <location>
        <begin position="281"/>
        <end position="295"/>
    </location>
</feature>
<gene>
    <name evidence="4" type="primary">MPUL0F02130</name>
    <name evidence="4" type="ORF">METSCH_F02130</name>
</gene>
<feature type="region of interest" description="Disordered" evidence="2">
    <location>
        <begin position="234"/>
        <end position="295"/>
    </location>
</feature>
<dbReference type="GO" id="GO:0005096">
    <property type="term" value="F:GTPase activator activity"/>
    <property type="evidence" value="ECO:0007669"/>
    <property type="project" value="InterPro"/>
</dbReference>
<name>A0A4P6XTX7_9ASCO</name>
<dbReference type="PRINTS" id="PR00405">
    <property type="entry name" value="REVINTRACTNG"/>
</dbReference>
<feature type="compositionally biased region" description="Polar residues" evidence="2">
    <location>
        <begin position="263"/>
        <end position="279"/>
    </location>
</feature>
<dbReference type="EMBL" id="CP034461">
    <property type="protein sequence ID" value="QBM90629.1"/>
    <property type="molecule type" value="Genomic_DNA"/>
</dbReference>
<dbReference type="PANTHER" id="PTHR45705">
    <property type="entry name" value="FI20236P1"/>
    <property type="match status" value="1"/>
</dbReference>
<evidence type="ECO:0000313" key="4">
    <source>
        <dbReference type="EMBL" id="QBM90629.1"/>
    </source>
</evidence>
<feature type="region of interest" description="Disordered" evidence="2">
    <location>
        <begin position="416"/>
        <end position="435"/>
    </location>
</feature>
<proteinExistence type="predicted"/>
<evidence type="ECO:0000256" key="2">
    <source>
        <dbReference type="SAM" id="MobiDB-lite"/>
    </source>
</evidence>
<evidence type="ECO:0000259" key="3">
    <source>
        <dbReference type="PROSITE" id="PS50115"/>
    </source>
</evidence>
<dbReference type="Gene3D" id="1.10.220.150">
    <property type="entry name" value="Arf GTPase activating protein"/>
    <property type="match status" value="1"/>
</dbReference>
<dbReference type="InterPro" id="IPR051718">
    <property type="entry name" value="ARF_GTPase-activating"/>
</dbReference>
<dbReference type="Proteomes" id="UP000292447">
    <property type="component" value="Chromosome VI"/>
</dbReference>
<dbReference type="STRING" id="2163413.A0A4P6XTX7"/>
<sequence length="435" mass="48602">MFRKSHKQAERQILDVVNSRVNGNRCGECGADYPTWALVNLGILLCGRCASSHRKVLAITGPNGDQISRVKSLTLENWLPDEIEALRRVGNKRALNRWNPKQVPFPHDDDDDGPIQEWLREKYVFGRFRDDRISLDDYGSKLSKYTGESGYNTPDNRSRLSSTINKSKAGAVPRLSHRKSTSYEQSQYRAQAHKIAAYGYSNKDAIFESLVLSQGDVEYALDILDLDAKVNPSLSELPPELPKRPASQRQTTPQTTSQRAETPATSAGSDWWTGQTQPGVAQAPFSAQPTAASAQPQIYQYSDPLTGQVSYVDANGQQYLDPNNPQHQQMLAQQTNPQFLTQQATKQNIMSLYSQPEQYATNVAAPMQPGQAQAQVQPQMLAQTQAQPQLQQQFTQQFAQPQFTGVGYGGGQFYGQVPQQPTQTGQQFGQQQYWR</sequence>
<dbReference type="PROSITE" id="PS50115">
    <property type="entry name" value="ARFGAP"/>
    <property type="match status" value="1"/>
</dbReference>
<keyword evidence="1" id="KW-0862">Zinc</keyword>
<accession>A0A4P6XTX7</accession>
<dbReference type="InterPro" id="IPR038508">
    <property type="entry name" value="ArfGAP_dom_sf"/>
</dbReference>
<keyword evidence="1" id="KW-0863">Zinc-finger</keyword>
<dbReference type="GO" id="GO:0005737">
    <property type="term" value="C:cytoplasm"/>
    <property type="evidence" value="ECO:0007669"/>
    <property type="project" value="TreeGrafter"/>
</dbReference>
<organism evidence="4 5">
    <name type="scientific">Metschnikowia aff. pulcherrima</name>
    <dbReference type="NCBI Taxonomy" id="2163413"/>
    <lineage>
        <taxon>Eukaryota</taxon>
        <taxon>Fungi</taxon>
        <taxon>Dikarya</taxon>
        <taxon>Ascomycota</taxon>
        <taxon>Saccharomycotina</taxon>
        <taxon>Pichiomycetes</taxon>
        <taxon>Metschnikowiaceae</taxon>
        <taxon>Metschnikowia</taxon>
    </lineage>
</organism>
<dbReference type="SMART" id="SM00105">
    <property type="entry name" value="ArfGap"/>
    <property type="match status" value="1"/>
</dbReference>
<dbReference type="CDD" id="cd08204">
    <property type="entry name" value="ArfGap"/>
    <property type="match status" value="1"/>
</dbReference>
<evidence type="ECO:0000313" key="5">
    <source>
        <dbReference type="Proteomes" id="UP000292447"/>
    </source>
</evidence>
<feature type="domain" description="Arf-GAP" evidence="3">
    <location>
        <begin position="11"/>
        <end position="137"/>
    </location>
</feature>
<dbReference type="PANTHER" id="PTHR45705:SF9">
    <property type="entry name" value="PROTEIN GTS1"/>
    <property type="match status" value="1"/>
</dbReference>
<reference evidence="5" key="1">
    <citation type="submission" date="2019-03" db="EMBL/GenBank/DDBJ databases">
        <title>Snf2 controls pulcherriminic acid biosynthesis and connects pigmentation and antifungal activity of the yeast Metschnikowia pulcherrima.</title>
        <authorList>
            <person name="Gore-Lloyd D."/>
            <person name="Sumann I."/>
            <person name="Brachmann A.O."/>
            <person name="Schneeberger K."/>
            <person name="Ortiz-Merino R.A."/>
            <person name="Moreno-Beltran M."/>
            <person name="Schlaefli M."/>
            <person name="Kirner P."/>
            <person name="Santos Kron A."/>
            <person name="Wolfe K.H."/>
            <person name="Piel J."/>
            <person name="Ahrens C.H."/>
            <person name="Henk D."/>
            <person name="Freimoser F.M."/>
        </authorList>
    </citation>
    <scope>NUCLEOTIDE SEQUENCE [LARGE SCALE GENOMIC DNA]</scope>
    <source>
        <strain evidence="5">APC 1.2</strain>
    </source>
</reference>
<evidence type="ECO:0000256" key="1">
    <source>
        <dbReference type="PROSITE-ProRule" id="PRU00288"/>
    </source>
</evidence>